<dbReference type="Proteomes" id="UP000494119">
    <property type="component" value="Unassembled WGS sequence"/>
</dbReference>
<dbReference type="AlphaFoldDB" id="A0A6J5H471"/>
<feature type="domain" description="Transposase IS66 central" evidence="2">
    <location>
        <begin position="178"/>
        <end position="459"/>
    </location>
</feature>
<dbReference type="InterPro" id="IPR052344">
    <property type="entry name" value="Transposase-related"/>
</dbReference>
<protein>
    <submittedName>
        <fullName evidence="6">IS66 family transposase ISBcen19</fullName>
    </submittedName>
</protein>
<sequence>MNLPANLDVLSPEELRTLAAQLMAQAGENERELRYRQTRIDQLTHEMATLRRLHFGKRSEQLNPEQMSLLNEAIDADLAALETELEQLQSNTAQGKQRQKPKRTPLPPHLPRTDIRHEPENITCSCGCQRVRIGEDISEKLDYTPGVFSVERHIRGKWTCKACETLVQAPVAPHVIDKGIPTAGLLAQVLVAKYGDHLPLYRQERIFERAGLAIPQSTLGEWVGVCGVRLQPLVDALRDVLLQQGVLHADETPVQMLAPGKGKTQRAYVWAYATTQFADVRAVVYEFADSRAGEHARAFLGKWRGKLVCDDHKGYKAGFELGITEIGCVAHARRKFFELHASNKSQIAEQALKYFGELYAVERDVAELKPDRRREVRQERARPIADALHEWMVAQRKLVSEGSAIAKALDYSLRRWEALTRYLNDGHVPVDNNWLENQIRPWALGRSNWLFAGSLRAGQRAAAIMSLIRSAQLNGHDPCVYLKDVLNRLPTHQADDIAALLPHRWVPAAA</sequence>
<feature type="domain" description="Transposase IS66 zinc-finger binding" evidence="3">
    <location>
        <begin position="123"/>
        <end position="164"/>
    </location>
</feature>
<gene>
    <name evidence="6" type="ORF">LMG28688_07249</name>
</gene>
<dbReference type="EMBL" id="CADIKL010000091">
    <property type="protein sequence ID" value="CAB3810428.1"/>
    <property type="molecule type" value="Genomic_DNA"/>
</dbReference>
<dbReference type="RefSeq" id="WP_175198528.1">
    <property type="nucleotide sequence ID" value="NZ_CADIKL010000091.1"/>
</dbReference>
<dbReference type="InterPro" id="IPR039552">
    <property type="entry name" value="IS66_C"/>
</dbReference>
<organism evidence="6 7">
    <name type="scientific">Paraburkholderia caffeinitolerans</name>
    <dbReference type="NCBI Taxonomy" id="1723730"/>
    <lineage>
        <taxon>Bacteria</taxon>
        <taxon>Pseudomonadati</taxon>
        <taxon>Pseudomonadota</taxon>
        <taxon>Betaproteobacteria</taxon>
        <taxon>Burkholderiales</taxon>
        <taxon>Burkholderiaceae</taxon>
        <taxon>Paraburkholderia</taxon>
    </lineage>
</organism>
<dbReference type="InterPro" id="IPR024474">
    <property type="entry name" value="Znf_dom_IS66"/>
</dbReference>
<dbReference type="NCBIfam" id="NF033517">
    <property type="entry name" value="transpos_IS66"/>
    <property type="match status" value="1"/>
</dbReference>
<dbReference type="Pfam" id="PF13005">
    <property type="entry name" value="zf-IS66"/>
    <property type="match status" value="1"/>
</dbReference>
<evidence type="ECO:0000259" key="2">
    <source>
        <dbReference type="Pfam" id="PF03050"/>
    </source>
</evidence>
<proteinExistence type="predicted"/>
<dbReference type="Pfam" id="PF03050">
    <property type="entry name" value="DDE_Tnp_IS66"/>
    <property type="match status" value="1"/>
</dbReference>
<feature type="domain" description="Transposase IS66 C-terminal" evidence="5">
    <location>
        <begin position="466"/>
        <end position="503"/>
    </location>
</feature>
<evidence type="ECO:0000313" key="7">
    <source>
        <dbReference type="Proteomes" id="UP000494119"/>
    </source>
</evidence>
<evidence type="ECO:0000259" key="5">
    <source>
        <dbReference type="Pfam" id="PF13817"/>
    </source>
</evidence>
<keyword evidence="7" id="KW-1185">Reference proteome</keyword>
<dbReference type="Pfam" id="PF13817">
    <property type="entry name" value="DDE_Tnp_IS66_C"/>
    <property type="match status" value="1"/>
</dbReference>
<accession>A0A6J5H471</accession>
<dbReference type="Pfam" id="PF13007">
    <property type="entry name" value="LZ_Tnp_IS66"/>
    <property type="match status" value="1"/>
</dbReference>
<feature type="region of interest" description="Disordered" evidence="1">
    <location>
        <begin position="89"/>
        <end position="117"/>
    </location>
</feature>
<evidence type="ECO:0000259" key="4">
    <source>
        <dbReference type="Pfam" id="PF13007"/>
    </source>
</evidence>
<dbReference type="InterPro" id="IPR004291">
    <property type="entry name" value="Transposase_IS66_central"/>
</dbReference>
<reference evidence="6 7" key="1">
    <citation type="submission" date="2020-04" db="EMBL/GenBank/DDBJ databases">
        <authorList>
            <person name="De Canck E."/>
        </authorList>
    </citation>
    <scope>NUCLEOTIDE SEQUENCE [LARGE SCALE GENOMIC DNA]</scope>
    <source>
        <strain evidence="6 7">LMG 28688</strain>
    </source>
</reference>
<evidence type="ECO:0000259" key="3">
    <source>
        <dbReference type="Pfam" id="PF13005"/>
    </source>
</evidence>
<evidence type="ECO:0000313" key="6">
    <source>
        <dbReference type="EMBL" id="CAB3810428.1"/>
    </source>
</evidence>
<dbReference type="PANTHER" id="PTHR33678">
    <property type="entry name" value="BLL1576 PROTEIN"/>
    <property type="match status" value="1"/>
</dbReference>
<dbReference type="PANTHER" id="PTHR33678:SF1">
    <property type="entry name" value="BLL1576 PROTEIN"/>
    <property type="match status" value="1"/>
</dbReference>
<evidence type="ECO:0000256" key="1">
    <source>
        <dbReference type="SAM" id="MobiDB-lite"/>
    </source>
</evidence>
<name>A0A6J5H471_9BURK</name>
<dbReference type="InterPro" id="IPR024463">
    <property type="entry name" value="Transposase_TnpC_homeodom"/>
</dbReference>
<feature type="domain" description="Transposase TnpC homeodomain" evidence="4">
    <location>
        <begin position="42"/>
        <end position="115"/>
    </location>
</feature>